<evidence type="ECO:0000313" key="3">
    <source>
        <dbReference type="EMBL" id="JAC18799.1"/>
    </source>
</evidence>
<keyword evidence="1" id="KW-0472">Membrane</keyword>
<keyword evidence="1" id="KW-0812">Transmembrane</keyword>
<evidence type="ECO:0000256" key="1">
    <source>
        <dbReference type="SAM" id="Phobius"/>
    </source>
</evidence>
<feature type="transmembrane region" description="Helical" evidence="1">
    <location>
        <begin position="65"/>
        <end position="82"/>
    </location>
</feature>
<keyword evidence="1" id="KW-1133">Transmembrane helix</keyword>
<protein>
    <recommendedName>
        <fullName evidence="4">Secreted protein</fullName>
    </recommendedName>
</protein>
<accession>A0A023FDI0</accession>
<proteinExistence type="evidence at transcript level"/>
<reference evidence="3" key="1">
    <citation type="submission" date="2014-03" db="EMBL/GenBank/DDBJ databases">
        <title>The sialotranscriptome of Amblyomma triste, Amblyomma parvum and Amblyomma cajennense ticks, uncovered by 454-based RNA-seq.</title>
        <authorList>
            <person name="Garcia G.R."/>
            <person name="Gardinassi L.G."/>
            <person name="Ribeiro J.M."/>
            <person name="Anatriello E."/>
            <person name="Ferreira B.R."/>
            <person name="Moreira H.N."/>
            <person name="Mafra C."/>
            <person name="Olegario M.M."/>
            <person name="Szabo P.J."/>
            <person name="Miranda-Santos I.K."/>
            <person name="Maruyama S.R."/>
        </authorList>
    </citation>
    <scope>NUCLEOTIDE SEQUENCE</scope>
    <source>
        <strain evidence="3">Uberlandia</strain>
        <tissue evidence="3">Salivary glands</tissue>
    </source>
</reference>
<dbReference type="AlphaFoldDB" id="A0A023FDI0"/>
<dbReference type="EMBL" id="GBBK01005683">
    <property type="protein sequence ID" value="JAC18799.1"/>
    <property type="molecule type" value="mRNA"/>
</dbReference>
<sequence length="83" mass="9228">MVPASSCVMFVFGCLSVLVILPVAAVCAFTTEGQQWYLRNTHLFFTSGKCAIYAPPVFLRTCCDIFLPTCWGTCLFLFYVIAL</sequence>
<feature type="signal peptide" evidence="2">
    <location>
        <begin position="1"/>
        <end position="28"/>
    </location>
</feature>
<evidence type="ECO:0008006" key="4">
    <source>
        <dbReference type="Google" id="ProtNLM"/>
    </source>
</evidence>
<organism evidence="3">
    <name type="scientific">Amblyomma cajennense</name>
    <name type="common">Cayenne tick</name>
    <name type="synonym">Acarus cajennensis</name>
    <dbReference type="NCBI Taxonomy" id="34607"/>
    <lineage>
        <taxon>Eukaryota</taxon>
        <taxon>Metazoa</taxon>
        <taxon>Ecdysozoa</taxon>
        <taxon>Arthropoda</taxon>
        <taxon>Chelicerata</taxon>
        <taxon>Arachnida</taxon>
        <taxon>Acari</taxon>
        <taxon>Parasitiformes</taxon>
        <taxon>Ixodida</taxon>
        <taxon>Ixodoidea</taxon>
        <taxon>Ixodidae</taxon>
        <taxon>Amblyomminae</taxon>
        <taxon>Amblyomma</taxon>
    </lineage>
</organism>
<feature type="chain" id="PRO_5001516444" description="Secreted protein" evidence="2">
    <location>
        <begin position="29"/>
        <end position="83"/>
    </location>
</feature>
<evidence type="ECO:0000256" key="2">
    <source>
        <dbReference type="SAM" id="SignalP"/>
    </source>
</evidence>
<keyword evidence="2" id="KW-0732">Signal</keyword>
<name>A0A023FDI0_AMBCJ</name>